<dbReference type="GO" id="GO:0006353">
    <property type="term" value="P:DNA-templated transcription termination"/>
    <property type="evidence" value="ECO:0007669"/>
    <property type="project" value="InterPro"/>
</dbReference>
<name>A0A168DEK8_9BACL</name>
<dbReference type="EMBL" id="LVJH01000070">
    <property type="protein sequence ID" value="OAB34127.1"/>
    <property type="molecule type" value="Genomic_DNA"/>
</dbReference>
<dbReference type="Proteomes" id="UP000076967">
    <property type="component" value="Unassembled WGS sequence"/>
</dbReference>
<comment type="caution">
    <text evidence="2">The sequence shown here is derived from an EMBL/GenBank/DDBJ whole genome shotgun (WGS) entry which is preliminary data.</text>
</comment>
<dbReference type="InterPro" id="IPR011112">
    <property type="entry name" value="Rho-like_N"/>
</dbReference>
<reference evidence="2 3" key="1">
    <citation type="submission" date="2016-03" db="EMBL/GenBank/DDBJ databases">
        <title>Draft genome sequence of Paenibacillus glacialis DSM 22343.</title>
        <authorList>
            <person name="Shin S.-K."/>
            <person name="Yi H."/>
        </authorList>
    </citation>
    <scope>NUCLEOTIDE SEQUENCE [LARGE SCALE GENOMIC DNA]</scope>
    <source>
        <strain evidence="2 3">DSM 22343</strain>
    </source>
</reference>
<evidence type="ECO:0000259" key="1">
    <source>
        <dbReference type="SMART" id="SM00959"/>
    </source>
</evidence>
<dbReference type="RefSeq" id="WP_068537871.1">
    <property type="nucleotide sequence ID" value="NZ_LVJH01000070.1"/>
</dbReference>
<dbReference type="SMART" id="SM00959">
    <property type="entry name" value="Rho_N"/>
    <property type="match status" value="1"/>
</dbReference>
<sequence length="104" mass="11589">MAYVTYRGTNASLTLHGIRFEPRVSVLIESESVLKKLRDQSDFEIREEKVVPLEDLTPVQLKDKAKALEVEGFSDMKKPELIKALTALEGKGQSDANTDDPPTT</sequence>
<dbReference type="Pfam" id="PF07498">
    <property type="entry name" value="Rho_N"/>
    <property type="match status" value="1"/>
</dbReference>
<gene>
    <name evidence="2" type="ORF">PGLA_24850</name>
</gene>
<dbReference type="STRING" id="494026.PGLA_24850"/>
<dbReference type="AlphaFoldDB" id="A0A168DEK8"/>
<evidence type="ECO:0000313" key="2">
    <source>
        <dbReference type="EMBL" id="OAB34127.1"/>
    </source>
</evidence>
<accession>A0A168DEK8</accession>
<organism evidence="2 3">
    <name type="scientific">Paenibacillus glacialis</name>
    <dbReference type="NCBI Taxonomy" id="494026"/>
    <lineage>
        <taxon>Bacteria</taxon>
        <taxon>Bacillati</taxon>
        <taxon>Bacillota</taxon>
        <taxon>Bacilli</taxon>
        <taxon>Bacillales</taxon>
        <taxon>Paenibacillaceae</taxon>
        <taxon>Paenibacillus</taxon>
    </lineage>
</organism>
<protein>
    <recommendedName>
        <fullName evidence="1">Rho termination factor-like N-terminal domain-containing protein</fullName>
    </recommendedName>
</protein>
<dbReference type="OrthoDB" id="2620307at2"/>
<feature type="domain" description="Rho termination factor-like N-terminal" evidence="1">
    <location>
        <begin position="52"/>
        <end position="93"/>
    </location>
</feature>
<keyword evidence="3" id="KW-1185">Reference proteome</keyword>
<evidence type="ECO:0000313" key="3">
    <source>
        <dbReference type="Proteomes" id="UP000076967"/>
    </source>
</evidence>
<proteinExistence type="predicted"/>